<feature type="transmembrane region" description="Helical" evidence="13">
    <location>
        <begin position="233"/>
        <end position="257"/>
    </location>
</feature>
<dbReference type="GO" id="GO:0016717">
    <property type="term" value="F:oxidoreductase activity, acting on paired donors, with oxidation of a pair of donors resulting in the reduction of molecular oxygen to two molecules of water"/>
    <property type="evidence" value="ECO:0007669"/>
    <property type="project" value="InterPro"/>
</dbReference>
<dbReference type="AlphaFoldDB" id="A0A7S3EKK7"/>
<evidence type="ECO:0000256" key="9">
    <source>
        <dbReference type="ARBA" id="ARBA00023098"/>
    </source>
</evidence>
<sequence>MAAFVSGVCSGSFLEQRSLSSVSTGKRVSGVRVARTVRAVAAPVPQETREGKAKPQRKTGEVLHKIFNSDVEVRRDIPYWSPRKWVSKDWVIMAFVLGIHLTCLAVPFTMSWTNVALFTVMYIITGMLGITLTYHRLLSHRAFKVPKPVEYFLAYCGVLSCQGDPITWVKDHRHHHKYCDTDQDVHSPFEGFWWSHAGWLLNTDERHKRLEPSANLAADLDSQPFYKFIKKTYFMHLVLSGALLWSLFGWGGFVWGFAFRAVWVYHITWFVNSASHVWGYQSYNTGDISMNNWWVGILAFGEGWHNNHHAFEYSARHGLEWWQYDPTWWCVRLLQMCGLATNVKLPSEAAKERLAIKAETPN</sequence>
<evidence type="ECO:0000256" key="1">
    <source>
        <dbReference type="ARBA" id="ARBA00004141"/>
    </source>
</evidence>
<keyword evidence="3 12" id="KW-0444">Lipid biosynthesis</keyword>
<feature type="transmembrane region" description="Helical" evidence="13">
    <location>
        <begin position="115"/>
        <end position="134"/>
    </location>
</feature>
<comment type="subcellular location">
    <subcellularLocation>
        <location evidence="1">Membrane</location>
        <topology evidence="1">Multi-pass membrane protein</topology>
    </subcellularLocation>
</comment>
<keyword evidence="9" id="KW-0443">Lipid metabolism</keyword>
<feature type="transmembrane region" description="Helical" evidence="13">
    <location>
        <begin position="90"/>
        <end position="109"/>
    </location>
</feature>
<name>A0A7S3EKK7_9RHOD</name>
<dbReference type="Pfam" id="PF00487">
    <property type="entry name" value="FA_desaturase"/>
    <property type="match status" value="1"/>
</dbReference>
<evidence type="ECO:0000256" key="5">
    <source>
        <dbReference type="ARBA" id="ARBA00022832"/>
    </source>
</evidence>
<evidence type="ECO:0000313" key="15">
    <source>
        <dbReference type="EMBL" id="CAE0060831.1"/>
    </source>
</evidence>
<comment type="domain">
    <text evidence="12">The histidine box domains are involved in binding the catalytic metal ions.</text>
</comment>
<dbReference type="InterPro" id="IPR015876">
    <property type="entry name" value="Acyl-CoA_DS"/>
</dbReference>
<proteinExistence type="inferred from homology"/>
<keyword evidence="6 13" id="KW-1133">Transmembrane helix</keyword>
<dbReference type="CDD" id="cd03505">
    <property type="entry name" value="Delta9-FADS-like"/>
    <property type="match status" value="1"/>
</dbReference>
<keyword evidence="4 12" id="KW-0812">Transmembrane</keyword>
<dbReference type="PRINTS" id="PR00075">
    <property type="entry name" value="FACDDSATRASE"/>
</dbReference>
<dbReference type="PANTHER" id="PTHR11351">
    <property type="entry name" value="ACYL-COA DESATURASE"/>
    <property type="match status" value="1"/>
</dbReference>
<evidence type="ECO:0000256" key="7">
    <source>
        <dbReference type="ARBA" id="ARBA00023002"/>
    </source>
</evidence>
<protein>
    <recommendedName>
        <fullName evidence="14">Fatty acid desaturase domain-containing protein</fullName>
    </recommendedName>
</protein>
<evidence type="ECO:0000256" key="11">
    <source>
        <dbReference type="ARBA" id="ARBA00023160"/>
    </source>
</evidence>
<keyword evidence="5" id="KW-0276">Fatty acid metabolism</keyword>
<keyword evidence="8" id="KW-0408">Iron</keyword>
<dbReference type="GO" id="GO:0005789">
    <property type="term" value="C:endoplasmic reticulum membrane"/>
    <property type="evidence" value="ECO:0007669"/>
    <property type="project" value="TreeGrafter"/>
</dbReference>
<evidence type="ECO:0000259" key="14">
    <source>
        <dbReference type="Pfam" id="PF00487"/>
    </source>
</evidence>
<accession>A0A7S3EKK7</accession>
<gene>
    <name evidence="15" type="ORF">RMAR00112_LOCUS28897</name>
</gene>
<evidence type="ECO:0000256" key="12">
    <source>
        <dbReference type="RuleBase" id="RU000581"/>
    </source>
</evidence>
<keyword evidence="11 12" id="KW-0275">Fatty acid biosynthesis</keyword>
<reference evidence="15" key="1">
    <citation type="submission" date="2021-01" db="EMBL/GenBank/DDBJ databases">
        <authorList>
            <person name="Corre E."/>
            <person name="Pelletier E."/>
            <person name="Niang G."/>
            <person name="Scheremetjew M."/>
            <person name="Finn R."/>
            <person name="Kale V."/>
            <person name="Holt S."/>
            <person name="Cochrane G."/>
            <person name="Meng A."/>
            <person name="Brown T."/>
            <person name="Cohen L."/>
        </authorList>
    </citation>
    <scope>NUCLEOTIDE SEQUENCE</scope>
    <source>
        <strain evidence="15">CCMP 769</strain>
    </source>
</reference>
<organism evidence="15">
    <name type="scientific">Rhodosorus marinus</name>
    <dbReference type="NCBI Taxonomy" id="101924"/>
    <lineage>
        <taxon>Eukaryota</taxon>
        <taxon>Rhodophyta</taxon>
        <taxon>Stylonematophyceae</taxon>
        <taxon>Stylonematales</taxon>
        <taxon>Stylonemataceae</taxon>
        <taxon>Rhodosorus</taxon>
    </lineage>
</organism>
<evidence type="ECO:0000256" key="2">
    <source>
        <dbReference type="ARBA" id="ARBA00009295"/>
    </source>
</evidence>
<keyword evidence="7 12" id="KW-0560">Oxidoreductase</keyword>
<evidence type="ECO:0000256" key="4">
    <source>
        <dbReference type="ARBA" id="ARBA00022692"/>
    </source>
</evidence>
<comment type="cofactor">
    <cofactor evidence="12">
        <name>Fe(2+)</name>
        <dbReference type="ChEBI" id="CHEBI:29033"/>
    </cofactor>
</comment>
<evidence type="ECO:0000256" key="8">
    <source>
        <dbReference type="ARBA" id="ARBA00023004"/>
    </source>
</evidence>
<feature type="domain" description="Fatty acid desaturase" evidence="14">
    <location>
        <begin position="111"/>
        <end position="329"/>
    </location>
</feature>
<dbReference type="PANTHER" id="PTHR11351:SF31">
    <property type="entry name" value="DESATURASE 1, ISOFORM A-RELATED"/>
    <property type="match status" value="1"/>
</dbReference>
<dbReference type="EMBL" id="HBHW01037573">
    <property type="protein sequence ID" value="CAE0060831.1"/>
    <property type="molecule type" value="Transcribed_RNA"/>
</dbReference>
<evidence type="ECO:0000256" key="10">
    <source>
        <dbReference type="ARBA" id="ARBA00023136"/>
    </source>
</evidence>
<keyword evidence="10 13" id="KW-0472">Membrane</keyword>
<evidence type="ECO:0000256" key="13">
    <source>
        <dbReference type="SAM" id="Phobius"/>
    </source>
</evidence>
<dbReference type="InterPro" id="IPR005804">
    <property type="entry name" value="FA_desaturase_dom"/>
</dbReference>
<dbReference type="GO" id="GO:0042761">
    <property type="term" value="P:very long-chain fatty acid biosynthetic process"/>
    <property type="evidence" value="ECO:0007669"/>
    <property type="project" value="TreeGrafter"/>
</dbReference>
<comment type="similarity">
    <text evidence="2 12">Belongs to the fatty acid desaturase type 1 family.</text>
</comment>
<evidence type="ECO:0000256" key="6">
    <source>
        <dbReference type="ARBA" id="ARBA00022989"/>
    </source>
</evidence>
<evidence type="ECO:0000256" key="3">
    <source>
        <dbReference type="ARBA" id="ARBA00022516"/>
    </source>
</evidence>